<feature type="transmembrane region" description="Helical" evidence="1">
    <location>
        <begin position="18"/>
        <end position="37"/>
    </location>
</feature>
<sequence length="114" mass="12752">MNCIDLVLGICPPEKKKFLWLLLLLLLPVPVLILYVVHDRTDEPKAKKQDLLQKRLKTITKSASLRSQGADTEQQLKTITKSASIRSEGADTESLTSLAKMAGIYYFPPEETPV</sequence>
<reference evidence="3" key="1">
    <citation type="submission" date="2025-08" db="UniProtKB">
        <authorList>
            <consortium name="RefSeq"/>
        </authorList>
    </citation>
    <scope>IDENTIFICATION</scope>
</reference>
<dbReference type="RefSeq" id="XP_055873042.1">
    <property type="nucleotide sequence ID" value="XM_056017067.1"/>
</dbReference>
<evidence type="ECO:0000313" key="3">
    <source>
        <dbReference type="RefSeq" id="XP_055873042.1"/>
    </source>
</evidence>
<name>A0A9W2ZDJ9_BIOGL</name>
<keyword evidence="1" id="KW-1133">Transmembrane helix</keyword>
<keyword evidence="1" id="KW-0812">Transmembrane</keyword>
<evidence type="ECO:0000256" key="1">
    <source>
        <dbReference type="SAM" id="Phobius"/>
    </source>
</evidence>
<accession>A0A9W2ZDJ9</accession>
<evidence type="ECO:0000313" key="2">
    <source>
        <dbReference type="Proteomes" id="UP001165740"/>
    </source>
</evidence>
<protein>
    <submittedName>
        <fullName evidence="3">Uncharacterized protein LOC129923924</fullName>
    </submittedName>
</protein>
<organism evidence="2 3">
    <name type="scientific">Biomphalaria glabrata</name>
    <name type="common">Bloodfluke planorb</name>
    <name type="synonym">Freshwater snail</name>
    <dbReference type="NCBI Taxonomy" id="6526"/>
    <lineage>
        <taxon>Eukaryota</taxon>
        <taxon>Metazoa</taxon>
        <taxon>Spiralia</taxon>
        <taxon>Lophotrochozoa</taxon>
        <taxon>Mollusca</taxon>
        <taxon>Gastropoda</taxon>
        <taxon>Heterobranchia</taxon>
        <taxon>Euthyneura</taxon>
        <taxon>Panpulmonata</taxon>
        <taxon>Hygrophila</taxon>
        <taxon>Lymnaeoidea</taxon>
        <taxon>Planorbidae</taxon>
        <taxon>Biomphalaria</taxon>
    </lineage>
</organism>
<keyword evidence="2" id="KW-1185">Reference proteome</keyword>
<dbReference type="Proteomes" id="UP001165740">
    <property type="component" value="Chromosome 18"/>
</dbReference>
<keyword evidence="1" id="KW-0472">Membrane</keyword>
<proteinExistence type="predicted"/>
<gene>
    <name evidence="3" type="primary">LOC129923924</name>
</gene>
<dbReference type="GeneID" id="129923924"/>
<dbReference type="AlphaFoldDB" id="A0A9W2ZDJ9"/>